<dbReference type="KEGG" id="bvo:Pan97_34830"/>
<reference evidence="2" key="1">
    <citation type="submission" date="2019-02" db="EMBL/GenBank/DDBJ databases">
        <title>Deep-cultivation of Planctomycetes and their phenomic and genomic characterization uncovers novel biology.</title>
        <authorList>
            <person name="Wiegand S."/>
            <person name="Jogler M."/>
            <person name="Boedeker C."/>
            <person name="Pinto D."/>
            <person name="Vollmers J."/>
            <person name="Rivas-Marin E."/>
            <person name="Kohn T."/>
            <person name="Peeters S.H."/>
            <person name="Heuer A."/>
            <person name="Rast P."/>
            <person name="Oberbeckmann S."/>
            <person name="Bunk B."/>
            <person name="Jeske O."/>
            <person name="Meyerdierks A."/>
            <person name="Storesund J.E."/>
            <person name="Kallscheuer N."/>
            <person name="Luecker S."/>
            <person name="Lage O.M."/>
            <person name="Pohl T."/>
            <person name="Merkel B.J."/>
            <person name="Hornburger P."/>
            <person name="Mueller R.-W."/>
            <person name="Bruemmer F."/>
            <person name="Labrenz M."/>
            <person name="Spormann A.M."/>
            <person name="Op den Camp H."/>
            <person name="Overmann J."/>
            <person name="Amann R."/>
            <person name="Jetten M.S.M."/>
            <person name="Mascher T."/>
            <person name="Medema M.H."/>
            <person name="Devos D.P."/>
            <person name="Kaster A.-K."/>
            <person name="Ovreas L."/>
            <person name="Rohde M."/>
            <person name="Galperin M.Y."/>
            <person name="Jogler C."/>
        </authorList>
    </citation>
    <scope>NUCLEOTIDE SEQUENCE [LARGE SCALE GENOMIC DNA]</scope>
    <source>
        <strain evidence="2">Pan97</strain>
    </source>
</reference>
<protein>
    <submittedName>
        <fullName evidence="1">Uncharacterized protein</fullName>
    </submittedName>
</protein>
<name>A0A518CB64_9BACT</name>
<evidence type="ECO:0000313" key="1">
    <source>
        <dbReference type="EMBL" id="QDU76434.1"/>
    </source>
</evidence>
<organism evidence="1 2">
    <name type="scientific">Bremerella volcania</name>
    <dbReference type="NCBI Taxonomy" id="2527984"/>
    <lineage>
        <taxon>Bacteria</taxon>
        <taxon>Pseudomonadati</taxon>
        <taxon>Planctomycetota</taxon>
        <taxon>Planctomycetia</taxon>
        <taxon>Pirellulales</taxon>
        <taxon>Pirellulaceae</taxon>
        <taxon>Bremerella</taxon>
    </lineage>
</organism>
<gene>
    <name evidence="1" type="ORF">Pan97_34830</name>
</gene>
<sequence>MVRCVVIGHIAPTTGKSCVLIAWHYPEIFGRSCMVEVIDRRKPLLRP</sequence>
<accession>A0A518CB64</accession>
<dbReference type="EMBL" id="CP036289">
    <property type="protein sequence ID" value="QDU76434.1"/>
    <property type="molecule type" value="Genomic_DNA"/>
</dbReference>
<dbReference type="Proteomes" id="UP000318626">
    <property type="component" value="Chromosome"/>
</dbReference>
<dbReference type="AlphaFoldDB" id="A0A518CB64"/>
<evidence type="ECO:0000313" key="2">
    <source>
        <dbReference type="Proteomes" id="UP000318626"/>
    </source>
</evidence>
<proteinExistence type="predicted"/>
<keyword evidence="2" id="KW-1185">Reference proteome</keyword>